<feature type="region of interest" description="Disordered" evidence="4">
    <location>
        <begin position="317"/>
        <end position="344"/>
    </location>
</feature>
<feature type="domain" description="CusB-like beta-barrel" evidence="7">
    <location>
        <begin position="222"/>
        <end position="296"/>
    </location>
</feature>
<dbReference type="Gene3D" id="1.10.287.470">
    <property type="entry name" value="Helix hairpin bin"/>
    <property type="match status" value="1"/>
</dbReference>
<sequence length="408" mass="43607">MKKKILLISAAVLVVAGIAAVVYWKRTPEITYKTARIERGTIVSTVSATGNLSAVKTVQVGTQVSGTIQKLYVDYNSRVKKGQAIAEIDPSLFNASVEQSQGNYLSAQANQQKAKVTLADAERTLARNKKLLAEGIISQGDFDVAETAYQAAQAGLRAAEGSVAQTRGSLMQSRTNLRFSVIRSPVDGVVISRAVDVGQTVAASFQTPTLFTIAQDLTKMQIEVSVDEADISRIKLDQKATFTVDAYPEQTFQGRVVQIRSAPVVTQNVVTYVVVVNVDNTDLKLLPGMTANVSIQVAVKEDVLKLPPVALRFKPKTKEAAQPEVKRQGAPASEQAKGMRRGKGQQVYILKDNKPVAVPIKTGISNNTGIELAEGALKEGDEVVVEQQGGGDGKKKQGGGGSPMGRPF</sequence>
<keyword evidence="9" id="KW-1185">Reference proteome</keyword>
<dbReference type="InterPro" id="IPR058624">
    <property type="entry name" value="MdtA-like_HH"/>
</dbReference>
<keyword evidence="3" id="KW-0175">Coiled coil</keyword>
<feature type="compositionally biased region" description="Gly residues" evidence="4">
    <location>
        <begin position="398"/>
        <end position="408"/>
    </location>
</feature>
<dbReference type="Pfam" id="PF25954">
    <property type="entry name" value="Beta-barrel_RND_2"/>
    <property type="match status" value="1"/>
</dbReference>
<dbReference type="PANTHER" id="PTHR32347">
    <property type="entry name" value="EFFLUX SYSTEM COMPONENT YKNX-RELATED"/>
    <property type="match status" value="1"/>
</dbReference>
<dbReference type="InterPro" id="IPR058625">
    <property type="entry name" value="MdtA-like_BSH"/>
</dbReference>
<dbReference type="InterPro" id="IPR006143">
    <property type="entry name" value="RND_pump_MFP"/>
</dbReference>
<dbReference type="EMBL" id="JAHDYS010000019">
    <property type="protein sequence ID" value="MBT1073286.1"/>
    <property type="molecule type" value="Genomic_DNA"/>
</dbReference>
<gene>
    <name evidence="8" type="ORF">KJB30_15955</name>
</gene>
<dbReference type="NCBIfam" id="TIGR01730">
    <property type="entry name" value="RND_mfp"/>
    <property type="match status" value="1"/>
</dbReference>
<feature type="region of interest" description="Disordered" evidence="4">
    <location>
        <begin position="385"/>
        <end position="408"/>
    </location>
</feature>
<dbReference type="Pfam" id="PF25876">
    <property type="entry name" value="HH_MFP_RND"/>
    <property type="match status" value="1"/>
</dbReference>
<evidence type="ECO:0000313" key="9">
    <source>
        <dbReference type="Proteomes" id="UP000784128"/>
    </source>
</evidence>
<evidence type="ECO:0000256" key="1">
    <source>
        <dbReference type="ARBA" id="ARBA00004196"/>
    </source>
</evidence>
<evidence type="ECO:0000259" key="7">
    <source>
        <dbReference type="Pfam" id="PF25954"/>
    </source>
</evidence>
<dbReference type="InterPro" id="IPR058792">
    <property type="entry name" value="Beta-barrel_RND_2"/>
</dbReference>
<organism evidence="8 9">
    <name type="scientific">Pelotalea chapellei</name>
    <dbReference type="NCBI Taxonomy" id="44671"/>
    <lineage>
        <taxon>Bacteria</taxon>
        <taxon>Pseudomonadati</taxon>
        <taxon>Thermodesulfobacteriota</taxon>
        <taxon>Desulfuromonadia</taxon>
        <taxon>Geobacterales</taxon>
        <taxon>Geobacteraceae</taxon>
        <taxon>Pelotalea</taxon>
    </lineage>
</organism>
<protein>
    <submittedName>
        <fullName evidence="8">Efflux RND transporter periplasmic adaptor subunit</fullName>
    </submittedName>
</protein>
<dbReference type="Gene3D" id="2.40.30.170">
    <property type="match status" value="1"/>
</dbReference>
<dbReference type="RefSeq" id="WP_214301181.1">
    <property type="nucleotide sequence ID" value="NZ_JAHDYS010000019.1"/>
</dbReference>
<dbReference type="Pfam" id="PF25917">
    <property type="entry name" value="BSH_RND"/>
    <property type="match status" value="1"/>
</dbReference>
<feature type="domain" description="Multidrug resistance protein MdtA-like barrel-sandwich hybrid" evidence="6">
    <location>
        <begin position="57"/>
        <end position="210"/>
    </location>
</feature>
<dbReference type="Gene3D" id="2.40.50.100">
    <property type="match status" value="1"/>
</dbReference>
<dbReference type="Proteomes" id="UP000784128">
    <property type="component" value="Unassembled WGS sequence"/>
</dbReference>
<dbReference type="PANTHER" id="PTHR32347:SF14">
    <property type="entry name" value="EFFLUX SYSTEM COMPONENT YKNX-RELATED"/>
    <property type="match status" value="1"/>
</dbReference>
<comment type="caution">
    <text evidence="8">The sequence shown here is derived from an EMBL/GenBank/DDBJ whole genome shotgun (WGS) entry which is preliminary data.</text>
</comment>
<evidence type="ECO:0000256" key="2">
    <source>
        <dbReference type="ARBA" id="ARBA00009477"/>
    </source>
</evidence>
<evidence type="ECO:0000259" key="6">
    <source>
        <dbReference type="Pfam" id="PF25917"/>
    </source>
</evidence>
<accession>A0ABS5UC63</accession>
<dbReference type="Gene3D" id="6.20.50.140">
    <property type="match status" value="1"/>
</dbReference>
<comment type="similarity">
    <text evidence="2">Belongs to the membrane fusion protein (MFP) (TC 8.A.1) family.</text>
</comment>
<comment type="subcellular location">
    <subcellularLocation>
        <location evidence="1">Cell envelope</location>
    </subcellularLocation>
</comment>
<evidence type="ECO:0000313" key="8">
    <source>
        <dbReference type="EMBL" id="MBT1073286.1"/>
    </source>
</evidence>
<name>A0ABS5UC63_9BACT</name>
<evidence type="ECO:0000256" key="3">
    <source>
        <dbReference type="ARBA" id="ARBA00023054"/>
    </source>
</evidence>
<evidence type="ECO:0000259" key="5">
    <source>
        <dbReference type="Pfam" id="PF25876"/>
    </source>
</evidence>
<proteinExistence type="inferred from homology"/>
<dbReference type="InterPro" id="IPR050465">
    <property type="entry name" value="UPF0194_transport"/>
</dbReference>
<reference evidence="8 9" key="1">
    <citation type="submission" date="2021-05" db="EMBL/GenBank/DDBJ databases">
        <title>The draft genome of Geobacter chapellei DSM 13688.</title>
        <authorList>
            <person name="Xu Z."/>
            <person name="Masuda Y."/>
            <person name="Itoh H."/>
            <person name="Senoo K."/>
        </authorList>
    </citation>
    <scope>NUCLEOTIDE SEQUENCE [LARGE SCALE GENOMIC DNA]</scope>
    <source>
        <strain evidence="8 9">DSM 13688</strain>
    </source>
</reference>
<dbReference type="SUPFAM" id="SSF111369">
    <property type="entry name" value="HlyD-like secretion proteins"/>
    <property type="match status" value="1"/>
</dbReference>
<feature type="domain" description="Multidrug resistance protein MdtA-like alpha-helical hairpin" evidence="5">
    <location>
        <begin position="104"/>
        <end position="178"/>
    </location>
</feature>
<feature type="compositionally biased region" description="Basic and acidic residues" evidence="4">
    <location>
        <begin position="317"/>
        <end position="327"/>
    </location>
</feature>
<evidence type="ECO:0000256" key="4">
    <source>
        <dbReference type="SAM" id="MobiDB-lite"/>
    </source>
</evidence>